<protein>
    <submittedName>
        <fullName evidence="2">Uncharacterized protein</fullName>
    </submittedName>
</protein>
<sequence length="40" mass="4368">MRTVAGIIVPSVAAPTELITGTFLVALVIICAFYFTRRKK</sequence>
<keyword evidence="1" id="KW-1133">Transmembrane helix</keyword>
<name>A0ABU6CQU9_9ACTN</name>
<reference evidence="2 3" key="1">
    <citation type="submission" date="2022-10" db="EMBL/GenBank/DDBJ databases">
        <authorList>
            <person name="Xie J."/>
            <person name="Shen N."/>
        </authorList>
    </citation>
    <scope>NUCLEOTIDE SEQUENCE [LARGE SCALE GENOMIC DNA]</scope>
    <source>
        <strain evidence="2 3">DSM 41681</strain>
    </source>
</reference>
<dbReference type="EMBL" id="JAOZYB010000376">
    <property type="protein sequence ID" value="MEB3967121.1"/>
    <property type="molecule type" value="Genomic_DNA"/>
</dbReference>
<keyword evidence="1" id="KW-0812">Transmembrane</keyword>
<feature type="transmembrane region" description="Helical" evidence="1">
    <location>
        <begin position="18"/>
        <end position="36"/>
    </location>
</feature>
<comment type="caution">
    <text evidence="2">The sequence shown here is derived from an EMBL/GenBank/DDBJ whole genome shotgun (WGS) entry which is preliminary data.</text>
</comment>
<dbReference type="Proteomes" id="UP001352223">
    <property type="component" value="Unassembled WGS sequence"/>
</dbReference>
<organism evidence="2 3">
    <name type="scientific">Streptomyces kunmingensis</name>
    <dbReference type="NCBI Taxonomy" id="68225"/>
    <lineage>
        <taxon>Bacteria</taxon>
        <taxon>Bacillati</taxon>
        <taxon>Actinomycetota</taxon>
        <taxon>Actinomycetes</taxon>
        <taxon>Kitasatosporales</taxon>
        <taxon>Streptomycetaceae</taxon>
        <taxon>Streptomyces</taxon>
    </lineage>
</organism>
<gene>
    <name evidence="2" type="ORF">OKJ48_43840</name>
</gene>
<evidence type="ECO:0000313" key="2">
    <source>
        <dbReference type="EMBL" id="MEB3967121.1"/>
    </source>
</evidence>
<evidence type="ECO:0000313" key="3">
    <source>
        <dbReference type="Proteomes" id="UP001352223"/>
    </source>
</evidence>
<keyword evidence="3" id="KW-1185">Reference proteome</keyword>
<keyword evidence="1" id="KW-0472">Membrane</keyword>
<evidence type="ECO:0000256" key="1">
    <source>
        <dbReference type="SAM" id="Phobius"/>
    </source>
</evidence>
<accession>A0ABU6CQU9</accession>
<proteinExistence type="predicted"/>
<dbReference type="RefSeq" id="WP_324777082.1">
    <property type="nucleotide sequence ID" value="NZ_BAAATS010000016.1"/>
</dbReference>